<evidence type="ECO:0000313" key="3">
    <source>
        <dbReference type="Proteomes" id="UP001201549"/>
    </source>
</evidence>
<accession>A0ABT2FI42</accession>
<sequence>MKYSLVVIAAALLSACASAPEEQASCGVVSTFLPAAPNEHYFPLVVTSVDGKSVISKPNYLLPVGEHSFTVSELINDETLQVRLAARVPKTIVVNVAADTRYQLMAQFNVDKQYRGNDQNFWQPVIRSQEYHECELQDD</sequence>
<organism evidence="2 3">
    <name type="scientific">Shewanella electrica</name>
    <dbReference type="NCBI Taxonomy" id="515560"/>
    <lineage>
        <taxon>Bacteria</taxon>
        <taxon>Pseudomonadati</taxon>
        <taxon>Pseudomonadota</taxon>
        <taxon>Gammaproteobacteria</taxon>
        <taxon>Alteromonadales</taxon>
        <taxon>Shewanellaceae</taxon>
        <taxon>Shewanella</taxon>
    </lineage>
</organism>
<dbReference type="EMBL" id="JAKOGG010000002">
    <property type="protein sequence ID" value="MCS4555315.1"/>
    <property type="molecule type" value="Genomic_DNA"/>
</dbReference>
<feature type="signal peptide" evidence="1">
    <location>
        <begin position="1"/>
        <end position="19"/>
    </location>
</feature>
<evidence type="ECO:0000256" key="1">
    <source>
        <dbReference type="SAM" id="SignalP"/>
    </source>
</evidence>
<evidence type="ECO:0008006" key="4">
    <source>
        <dbReference type="Google" id="ProtNLM"/>
    </source>
</evidence>
<feature type="chain" id="PRO_5047018640" description="Lipoprotein" evidence="1">
    <location>
        <begin position="20"/>
        <end position="139"/>
    </location>
</feature>
<reference evidence="3" key="2">
    <citation type="submission" date="2023-07" db="EMBL/GenBank/DDBJ databases">
        <title>Shewanella mangrovi sp. nov., an acetaldehyde- degrading bacterium isolated from mangrove sediment.</title>
        <authorList>
            <person name="Liu Y."/>
        </authorList>
    </citation>
    <scope>NUCLEOTIDE SEQUENCE [LARGE SCALE GENOMIC DNA]</scope>
    <source>
        <strain evidence="3">C32</strain>
    </source>
</reference>
<dbReference type="Proteomes" id="UP001201549">
    <property type="component" value="Unassembled WGS sequence"/>
</dbReference>
<keyword evidence="1" id="KW-0732">Signal</keyword>
<protein>
    <recommendedName>
        <fullName evidence="4">Lipoprotein</fullName>
    </recommendedName>
</protein>
<dbReference type="PROSITE" id="PS51257">
    <property type="entry name" value="PROKAR_LIPOPROTEIN"/>
    <property type="match status" value="1"/>
</dbReference>
<name>A0ABT2FI42_9GAMM</name>
<keyword evidence="3" id="KW-1185">Reference proteome</keyword>
<gene>
    <name evidence="2" type="ORF">L9G74_02585</name>
</gene>
<dbReference type="RefSeq" id="WP_238894728.1">
    <property type="nucleotide sequence ID" value="NZ_JAKOGG010000002.1"/>
</dbReference>
<proteinExistence type="predicted"/>
<reference evidence="2 3" key="1">
    <citation type="submission" date="2022-02" db="EMBL/GenBank/DDBJ databases">
        <authorList>
            <person name="Zhuang L."/>
        </authorList>
    </citation>
    <scope>NUCLEOTIDE SEQUENCE [LARGE SCALE GENOMIC DNA]</scope>
    <source>
        <strain evidence="2 3">C32</strain>
    </source>
</reference>
<evidence type="ECO:0000313" key="2">
    <source>
        <dbReference type="EMBL" id="MCS4555315.1"/>
    </source>
</evidence>
<comment type="caution">
    <text evidence="2">The sequence shown here is derived from an EMBL/GenBank/DDBJ whole genome shotgun (WGS) entry which is preliminary data.</text>
</comment>